<dbReference type="PANTHER" id="PTHR43649">
    <property type="entry name" value="ARABINOSE-BINDING PROTEIN-RELATED"/>
    <property type="match status" value="1"/>
</dbReference>
<evidence type="ECO:0000256" key="4">
    <source>
        <dbReference type="ARBA" id="ARBA00023139"/>
    </source>
</evidence>
<evidence type="ECO:0000256" key="3">
    <source>
        <dbReference type="ARBA" id="ARBA00023136"/>
    </source>
</evidence>
<dbReference type="PANTHER" id="PTHR43649:SF33">
    <property type="entry name" value="POLYGALACTURONAN_RHAMNOGALACTURONAN-BINDING PROTEIN YTCQ"/>
    <property type="match status" value="1"/>
</dbReference>
<name>A0A2R5EMY8_9BACL</name>
<proteinExistence type="predicted"/>
<dbReference type="EMBL" id="BDQX01000129">
    <property type="protein sequence ID" value="GBG08030.1"/>
    <property type="molecule type" value="Genomic_DNA"/>
</dbReference>
<evidence type="ECO:0000256" key="2">
    <source>
        <dbReference type="ARBA" id="ARBA00022729"/>
    </source>
</evidence>
<keyword evidence="1" id="KW-1003">Cell membrane</keyword>
<evidence type="ECO:0008006" key="8">
    <source>
        <dbReference type="Google" id="ProtNLM"/>
    </source>
</evidence>
<keyword evidence="4" id="KW-0564">Palmitate</keyword>
<dbReference type="InterPro" id="IPR006059">
    <property type="entry name" value="SBP"/>
</dbReference>
<dbReference type="InterPro" id="IPR050490">
    <property type="entry name" value="Bact_solute-bd_prot1"/>
</dbReference>
<evidence type="ECO:0000256" key="1">
    <source>
        <dbReference type="ARBA" id="ARBA00022475"/>
    </source>
</evidence>
<organism evidence="6 7">
    <name type="scientific">Paenibacillus agaridevorans</name>
    <dbReference type="NCBI Taxonomy" id="171404"/>
    <lineage>
        <taxon>Bacteria</taxon>
        <taxon>Bacillati</taxon>
        <taxon>Bacillota</taxon>
        <taxon>Bacilli</taxon>
        <taxon>Bacillales</taxon>
        <taxon>Paenibacillaceae</taxon>
        <taxon>Paenibacillus</taxon>
    </lineage>
</organism>
<keyword evidence="5" id="KW-0449">Lipoprotein</keyword>
<dbReference type="Proteomes" id="UP000245202">
    <property type="component" value="Unassembled WGS sequence"/>
</dbReference>
<evidence type="ECO:0000256" key="5">
    <source>
        <dbReference type="ARBA" id="ARBA00023288"/>
    </source>
</evidence>
<dbReference type="AlphaFoldDB" id="A0A2R5EMY8"/>
<evidence type="ECO:0000313" key="6">
    <source>
        <dbReference type="EMBL" id="GBG08030.1"/>
    </source>
</evidence>
<comment type="caution">
    <text evidence="6">The sequence shown here is derived from an EMBL/GenBank/DDBJ whole genome shotgun (WGS) entry which is preliminary data.</text>
</comment>
<keyword evidence="3" id="KW-0472">Membrane</keyword>
<dbReference type="SUPFAM" id="SSF53850">
    <property type="entry name" value="Periplasmic binding protein-like II"/>
    <property type="match status" value="1"/>
</dbReference>
<keyword evidence="7" id="KW-1185">Reference proteome</keyword>
<dbReference type="Pfam" id="PF01547">
    <property type="entry name" value="SBP_bac_1"/>
    <property type="match status" value="1"/>
</dbReference>
<keyword evidence="2" id="KW-0732">Signal</keyword>
<protein>
    <recommendedName>
        <fullName evidence="8">ABC transporter substrate-binding protein</fullName>
    </recommendedName>
</protein>
<reference evidence="6 7" key="1">
    <citation type="submission" date="2017-08" db="EMBL/GenBank/DDBJ databases">
        <title>Substantial Increase in Enzyme Production by Combined Drug-Resistance Mutations in Paenibacillus agaridevorans.</title>
        <authorList>
            <person name="Tanaka Y."/>
            <person name="Funane K."/>
            <person name="Hosaka T."/>
            <person name="Shiwa Y."/>
            <person name="Fujita N."/>
            <person name="Miyazaki T."/>
            <person name="Yoshikawa H."/>
            <person name="Murakami K."/>
            <person name="Kasahara K."/>
            <person name="Inaoka T."/>
            <person name="Hiraga Y."/>
            <person name="Ochi K."/>
        </authorList>
    </citation>
    <scope>NUCLEOTIDE SEQUENCE [LARGE SCALE GENOMIC DNA]</scope>
    <source>
        <strain evidence="6 7">T-3040</strain>
    </source>
</reference>
<accession>A0A2R5EMY8</accession>
<dbReference type="Gene3D" id="3.40.190.10">
    <property type="entry name" value="Periplasmic binding protein-like II"/>
    <property type="match status" value="1"/>
</dbReference>
<gene>
    <name evidence="6" type="ORF">PAT3040_02597</name>
</gene>
<evidence type="ECO:0000313" key="7">
    <source>
        <dbReference type="Proteomes" id="UP000245202"/>
    </source>
</evidence>
<sequence>MPDKTITLFVPANPQASLPADGEDFVLQAIEEKFGVQVELLSAPSGAAYAAELEAKLLANDPPDMWIEQSEDLGATLALYGVLADLGPYVSPASMPNYFKYWVTENELKQYRIHNRFSRAPLPYDKNSYRSYYIRQDWLDALGLKLPSNYEEYIEVLHAFTYDDPDGNKLQDTYGFSVSGNSNSLTTDWPEYGLHGLVYPAYMSKDKLIDMESDLRMQAVVEDILKVVDAGVVDRDWFLNAGSAHVEKAIKGKIGIVFGQTAEFALDANPGSLQSLSRAYNPEANWVPFNPLGREPLGTIPSPGAPFVFSKKVVDKAPVKAKQIIAILDWLGSEEGFLLTHYGLEGKHYTRSGNTITLLNNSGPTVDSGDLDWLSIWRFFTPETPMALGLQIIDPRLTERDKQIREFLAQMPARPKLGVTLSPPIGIDVGAFRTRQNELLKKLLFYDKSGARWPEYHADLMNNYYGNEIIANFEQQVREAAQ</sequence>